<accession>A0A8T0TB47</accession>
<feature type="region of interest" description="Disordered" evidence="1">
    <location>
        <begin position="1"/>
        <end position="70"/>
    </location>
</feature>
<dbReference type="PANTHER" id="PTHR34303">
    <property type="entry name" value="OS01G0890400 PROTEIN-RELATED"/>
    <property type="match status" value="1"/>
</dbReference>
<dbReference type="AlphaFoldDB" id="A0A8T0TB47"/>
<feature type="compositionally biased region" description="Pro residues" evidence="1">
    <location>
        <begin position="292"/>
        <end position="308"/>
    </location>
</feature>
<evidence type="ECO:0000256" key="1">
    <source>
        <dbReference type="SAM" id="MobiDB-lite"/>
    </source>
</evidence>
<comment type="caution">
    <text evidence="2">The sequence shown here is derived from an EMBL/GenBank/DDBJ whole genome shotgun (WGS) entry which is preliminary data.</text>
</comment>
<proteinExistence type="predicted"/>
<sequence>MPSSNSSSSASLGSYRTQPPSHEHSPQRATMIGDAASRARSMHPRGGVRARSPPAPPPPSPASMGGEGSSSWHPLLDLVEVHTDDGDYEDSKVFAYIDLERDLHNLFPFIREAMECRCGAPAFRFTAASRGVGVMVFDSVAEREHVVGMSPIHYDDNVIKLVRHEEAENRFIADYCLYAEVAAEDFPFEHWKPHRVVPILNKVGNVCCIDPLCTSGGDYTSMHSVMQIDRKDDIPAKLLIRNHGGPATITKLHPIRFWSERAGREFANFRFTPPPTFGARGNANVSSQFPVRSPPPYHQNPNPNPTPSAPDNADNHAPGTESVYLECELADATPPMCPAATHHATPYYPHASMQPNTMLVLPRYGMGGPPAEVQGSPSRADVAAEGGISDLTATLDINSGPSTQGAPAVLETPSFTVGAQSDEEHESVVRKRRVRHKKSMDNAFNGHRSSHLCAKERATFELPVERASRVQAELVDFEDDEGALKEVAAACGASDEEIILLRGATTGPSTCG</sequence>
<dbReference type="Proteomes" id="UP000823388">
    <property type="component" value="Chromosome 4K"/>
</dbReference>
<feature type="compositionally biased region" description="Low complexity" evidence="1">
    <location>
        <begin position="1"/>
        <end position="14"/>
    </location>
</feature>
<organism evidence="2 3">
    <name type="scientific">Panicum virgatum</name>
    <name type="common">Blackwell switchgrass</name>
    <dbReference type="NCBI Taxonomy" id="38727"/>
    <lineage>
        <taxon>Eukaryota</taxon>
        <taxon>Viridiplantae</taxon>
        <taxon>Streptophyta</taxon>
        <taxon>Embryophyta</taxon>
        <taxon>Tracheophyta</taxon>
        <taxon>Spermatophyta</taxon>
        <taxon>Magnoliopsida</taxon>
        <taxon>Liliopsida</taxon>
        <taxon>Poales</taxon>
        <taxon>Poaceae</taxon>
        <taxon>PACMAD clade</taxon>
        <taxon>Panicoideae</taxon>
        <taxon>Panicodae</taxon>
        <taxon>Paniceae</taxon>
        <taxon>Panicinae</taxon>
        <taxon>Panicum</taxon>
        <taxon>Panicum sect. Hiantes</taxon>
    </lineage>
</organism>
<name>A0A8T0TB47_PANVG</name>
<reference evidence="2" key="1">
    <citation type="submission" date="2020-05" db="EMBL/GenBank/DDBJ databases">
        <title>WGS assembly of Panicum virgatum.</title>
        <authorList>
            <person name="Lovell J.T."/>
            <person name="Jenkins J."/>
            <person name="Shu S."/>
            <person name="Juenger T.E."/>
            <person name="Schmutz J."/>
        </authorList>
    </citation>
    <scope>NUCLEOTIDE SEQUENCE</scope>
    <source>
        <strain evidence="2">AP13</strain>
    </source>
</reference>
<dbReference type="EMBL" id="CM029043">
    <property type="protein sequence ID" value="KAG2608771.1"/>
    <property type="molecule type" value="Genomic_DNA"/>
</dbReference>
<keyword evidence="3" id="KW-1185">Reference proteome</keyword>
<dbReference type="PANTHER" id="PTHR34303:SF8">
    <property type="entry name" value="OS09G0372600 PROTEIN"/>
    <property type="match status" value="1"/>
</dbReference>
<gene>
    <name evidence="2" type="ORF">PVAP13_4KG146500</name>
</gene>
<evidence type="ECO:0000313" key="3">
    <source>
        <dbReference type="Proteomes" id="UP000823388"/>
    </source>
</evidence>
<protein>
    <submittedName>
        <fullName evidence="2">Uncharacterized protein</fullName>
    </submittedName>
</protein>
<evidence type="ECO:0000313" key="2">
    <source>
        <dbReference type="EMBL" id="KAG2608771.1"/>
    </source>
</evidence>
<feature type="region of interest" description="Disordered" evidence="1">
    <location>
        <begin position="273"/>
        <end position="319"/>
    </location>
</feature>